<dbReference type="EMBL" id="JBJHZZ010000017">
    <property type="protein sequence ID" value="MFL0248418.1"/>
    <property type="molecule type" value="Genomic_DNA"/>
</dbReference>
<sequence length="381" mass="43541">MTNSTLTKFNEKESKTLNTLPVITWRWLKVNELNLKDIKLSQIPAYNKSYINEMDFKDVIVKKMNSKLKPNENIKYFINKEENYGVSEEFTSLGEKHYNTGIYVHAPKNAKLTEPIRLSYNMDNENPMVMDLNFIVAEENSEITLVIDYSTDDKAEAFHNGVTKVYAKDNSIVNVIKVQRMNDKSYHFDSHIAYSGYNAKVNWLQIELGAKNSVTNYVNNLDEENSEANISSIYFADGDRNVDLSYLMNHRGRRSISNIETRGALKDKAKKVFRGTLDFKKGAVSSKGNEEEFAILLDKTVKSDAIPLLLCREDDVQGQHAASAGQIDSNKLFYLMSRGLDEKEAKKLIIEASYAPIIDKIPLEDLRNIISEEIHRRLLNA</sequence>
<dbReference type="Proteomes" id="UP001623591">
    <property type="component" value="Unassembled WGS sequence"/>
</dbReference>
<name>A0ABW8T7E1_9CLOT</name>
<dbReference type="PANTHER" id="PTHR43575">
    <property type="entry name" value="PROTEIN ABCI7, CHLOROPLASTIC"/>
    <property type="match status" value="1"/>
</dbReference>
<feature type="domain" description="SUF system FeS cluster assembly SufBD core" evidence="2">
    <location>
        <begin position="122"/>
        <end position="352"/>
    </location>
</feature>
<dbReference type="Pfam" id="PF01458">
    <property type="entry name" value="SUFBD_core"/>
    <property type="match status" value="1"/>
</dbReference>
<dbReference type="RefSeq" id="WP_406770847.1">
    <property type="nucleotide sequence ID" value="NZ_JBJHZZ010000017.1"/>
</dbReference>
<gene>
    <name evidence="3" type="primary">sufD</name>
    <name evidence="3" type="ORF">ACJDUG_15830</name>
</gene>
<comment type="caution">
    <text evidence="3">The sequence shown here is derived from an EMBL/GenBank/DDBJ whole genome shotgun (WGS) entry which is preliminary data.</text>
</comment>
<dbReference type="PANTHER" id="PTHR43575:SF1">
    <property type="entry name" value="PROTEIN ABCI7, CHLOROPLASTIC"/>
    <property type="match status" value="1"/>
</dbReference>
<dbReference type="NCBIfam" id="TIGR01981">
    <property type="entry name" value="sufD"/>
    <property type="match status" value="1"/>
</dbReference>
<dbReference type="InterPro" id="IPR055346">
    <property type="entry name" value="Fe-S_cluster_assembly_SufBD"/>
</dbReference>
<comment type="similarity">
    <text evidence="1">Belongs to the iron-sulfur cluster assembly SufBD family.</text>
</comment>
<evidence type="ECO:0000313" key="3">
    <source>
        <dbReference type="EMBL" id="MFL0248418.1"/>
    </source>
</evidence>
<proteinExistence type="inferred from homology"/>
<evidence type="ECO:0000259" key="2">
    <source>
        <dbReference type="Pfam" id="PF01458"/>
    </source>
</evidence>
<evidence type="ECO:0000256" key="1">
    <source>
        <dbReference type="ARBA" id="ARBA00043967"/>
    </source>
</evidence>
<protein>
    <submittedName>
        <fullName evidence="3">Fe-S cluster assembly protein SufD</fullName>
    </submittedName>
</protein>
<keyword evidence="4" id="KW-1185">Reference proteome</keyword>
<organism evidence="3 4">
    <name type="scientific">Candidatus Clostridium stratigraminis</name>
    <dbReference type="NCBI Taxonomy" id="3381661"/>
    <lineage>
        <taxon>Bacteria</taxon>
        <taxon>Bacillati</taxon>
        <taxon>Bacillota</taxon>
        <taxon>Clostridia</taxon>
        <taxon>Eubacteriales</taxon>
        <taxon>Clostridiaceae</taxon>
        <taxon>Clostridium</taxon>
    </lineage>
</organism>
<dbReference type="InterPro" id="IPR037284">
    <property type="entry name" value="SUF_FeS_clus_asmbl_SufBD_sf"/>
</dbReference>
<reference evidence="3 4" key="1">
    <citation type="submission" date="2024-11" db="EMBL/GenBank/DDBJ databases">
        <authorList>
            <person name="Heng Y.C."/>
            <person name="Lim A.C.H."/>
            <person name="Lee J.K.Y."/>
            <person name="Kittelmann S."/>
        </authorList>
    </citation>
    <scope>NUCLEOTIDE SEQUENCE [LARGE SCALE GENOMIC DNA]</scope>
    <source>
        <strain evidence="3 4">WILCCON 0185</strain>
    </source>
</reference>
<dbReference type="InterPro" id="IPR011542">
    <property type="entry name" value="SUF_FeS_clus_asmbl_SufD"/>
</dbReference>
<dbReference type="InterPro" id="IPR000825">
    <property type="entry name" value="SUF_FeS_clus_asmbl_SufBD_core"/>
</dbReference>
<evidence type="ECO:0000313" key="4">
    <source>
        <dbReference type="Proteomes" id="UP001623591"/>
    </source>
</evidence>
<dbReference type="SUPFAM" id="SSF101960">
    <property type="entry name" value="Stabilizer of iron transporter SufD"/>
    <property type="match status" value="1"/>
</dbReference>
<accession>A0ABW8T7E1</accession>